<dbReference type="SUPFAM" id="SSF47323">
    <property type="entry name" value="Anticodon-binding domain of a subclass of class I aminoacyl-tRNA synthetases"/>
    <property type="match status" value="1"/>
</dbReference>
<protein>
    <recommendedName>
        <fullName evidence="8">Methionine--tRNA ligase</fullName>
        <ecNumber evidence="8">6.1.1.10</ecNumber>
    </recommendedName>
    <alternativeName>
        <fullName evidence="8">Methionyl-tRNA synthetase</fullName>
        <shortName evidence="8">MetRS</shortName>
    </alternativeName>
</protein>
<dbReference type="Gene3D" id="3.40.50.620">
    <property type="entry name" value="HUPs"/>
    <property type="match status" value="1"/>
</dbReference>
<comment type="catalytic activity">
    <reaction evidence="7 8">
        <text>tRNA(Met) + L-methionine + ATP = L-methionyl-tRNA(Met) + AMP + diphosphate</text>
        <dbReference type="Rhea" id="RHEA:13481"/>
        <dbReference type="Rhea" id="RHEA-COMP:9667"/>
        <dbReference type="Rhea" id="RHEA-COMP:9698"/>
        <dbReference type="ChEBI" id="CHEBI:30616"/>
        <dbReference type="ChEBI" id="CHEBI:33019"/>
        <dbReference type="ChEBI" id="CHEBI:57844"/>
        <dbReference type="ChEBI" id="CHEBI:78442"/>
        <dbReference type="ChEBI" id="CHEBI:78530"/>
        <dbReference type="ChEBI" id="CHEBI:456215"/>
        <dbReference type="EC" id="6.1.1.10"/>
    </reaction>
</comment>
<comment type="caution">
    <text evidence="11">The sequence shown here is derived from an EMBL/GenBank/DDBJ whole genome shotgun (WGS) entry which is preliminary data.</text>
</comment>
<comment type="caution">
    <text evidence="8">Lacks conserved residue(s) required for the propagation of feature annotation.</text>
</comment>
<dbReference type="AlphaFoldDB" id="A0A927N8A2"/>
<feature type="short sequence motif" description="'HIGH' region" evidence="8">
    <location>
        <begin position="23"/>
        <end position="33"/>
    </location>
</feature>
<dbReference type="CDD" id="cd00814">
    <property type="entry name" value="MetRS_core"/>
    <property type="match status" value="1"/>
</dbReference>
<dbReference type="Gene3D" id="1.10.730.10">
    <property type="entry name" value="Isoleucyl-tRNA Synthetase, Domain 1"/>
    <property type="match status" value="1"/>
</dbReference>
<evidence type="ECO:0000256" key="6">
    <source>
        <dbReference type="ARBA" id="ARBA00023146"/>
    </source>
</evidence>
<dbReference type="SUPFAM" id="SSF52374">
    <property type="entry name" value="Nucleotidylyl transferase"/>
    <property type="match status" value="1"/>
</dbReference>
<feature type="short sequence motif" description="'KMSKS' region" evidence="8">
    <location>
        <begin position="312"/>
        <end position="316"/>
    </location>
</feature>
<comment type="subcellular location">
    <subcellularLocation>
        <location evidence="8">Cytoplasm</location>
    </subcellularLocation>
</comment>
<dbReference type="GO" id="GO:0004825">
    <property type="term" value="F:methionine-tRNA ligase activity"/>
    <property type="evidence" value="ECO:0007669"/>
    <property type="project" value="UniProtKB-UniRule"/>
</dbReference>
<dbReference type="InterPro" id="IPR009080">
    <property type="entry name" value="tRNAsynth_Ia_anticodon-bd"/>
</dbReference>
<evidence type="ECO:0000256" key="2">
    <source>
        <dbReference type="ARBA" id="ARBA00022598"/>
    </source>
</evidence>
<name>A0A927N8A2_9ACTN</name>
<evidence type="ECO:0000256" key="7">
    <source>
        <dbReference type="ARBA" id="ARBA00047364"/>
    </source>
</evidence>
<organism evidence="11 12">
    <name type="scientific">Actinopolymorpha pittospori</name>
    <dbReference type="NCBI Taxonomy" id="648752"/>
    <lineage>
        <taxon>Bacteria</taxon>
        <taxon>Bacillati</taxon>
        <taxon>Actinomycetota</taxon>
        <taxon>Actinomycetes</taxon>
        <taxon>Propionibacteriales</taxon>
        <taxon>Actinopolymorphaceae</taxon>
        <taxon>Actinopolymorpha</taxon>
    </lineage>
</organism>
<comment type="function">
    <text evidence="1 8">Is required not only for elongation of protein synthesis but also for the initiation of all mRNA translation through initiator tRNA(fMet) aminoacylation.</text>
</comment>
<sequence>MVDAAQRTEAGEGKAFYVTTPIYYVNDAPHIGHAYTTVAADVLARWHRQRGEKVWFLTGTDEHGQKVMRTADANGVTPREWADRLVENAWKPVLQTIDASNDDFIRTTETRHTERVREFWQHLYDAGEVYPGTYEGPYCVSCEEFKIPSELLDGPDGQKLCPIHGRPVEMLKETNYFFKLSEYTEKLLAHYEQHPEFVQPESARNEVIAFVNQGLQDLSITRSTFDWGIPVPWDDEHVLYVWIDALLNYVTAAGYRTDPLLFKQVWPADVHLVGKDILRFHAVIWPAMLMAAGLPLPTTVFAHGWLLVGGEKMSKTKLTGIAPSQIIDTFGSDAFRYYFLRAIQFGSDGSFSWEHLSAVYTAELANGLGNLASRVAAMVGRYFSGALPASADHGPAEQVLADRLAETVRVADEAMLALRFHEALAVIESFVGAVNGYLTEQEPWKVAKDDSPEGQARLSTILYTAAESLRAIAVLHRPVMPKSAASLWDMLGARESLGELDVQPLTNSGRWGVLPAGSVLTKGAPLFPRIEEPETP</sequence>
<dbReference type="GO" id="GO:0006431">
    <property type="term" value="P:methionyl-tRNA aminoacylation"/>
    <property type="evidence" value="ECO:0007669"/>
    <property type="project" value="UniProtKB-UniRule"/>
</dbReference>
<comment type="cofactor">
    <cofactor evidence="8">
        <name>Zn(2+)</name>
        <dbReference type="ChEBI" id="CHEBI:29105"/>
    </cofactor>
    <text evidence="8">Binds 1 zinc ion per subunit.</text>
</comment>
<dbReference type="FunFam" id="2.170.220.10:FF:000001">
    <property type="entry name" value="methionine--tRNA ligase, mitochondrial"/>
    <property type="match status" value="1"/>
</dbReference>
<dbReference type="CDD" id="cd07957">
    <property type="entry name" value="Anticodon_Ia_Met"/>
    <property type="match status" value="1"/>
</dbReference>
<dbReference type="EMBL" id="JADBEM010000001">
    <property type="protein sequence ID" value="MBE1612043.1"/>
    <property type="molecule type" value="Genomic_DNA"/>
</dbReference>
<proteinExistence type="inferred from homology"/>
<dbReference type="HAMAP" id="MF_01228">
    <property type="entry name" value="Met_tRNA_synth_type2"/>
    <property type="match status" value="1"/>
</dbReference>
<evidence type="ECO:0000313" key="11">
    <source>
        <dbReference type="EMBL" id="MBE1612043.1"/>
    </source>
</evidence>
<dbReference type="InterPro" id="IPR014758">
    <property type="entry name" value="Met-tRNA_synth"/>
</dbReference>
<dbReference type="GO" id="GO:0005524">
    <property type="term" value="F:ATP binding"/>
    <property type="evidence" value="ECO:0007669"/>
    <property type="project" value="UniProtKB-UniRule"/>
</dbReference>
<dbReference type="EC" id="6.1.1.10" evidence="8"/>
<evidence type="ECO:0000256" key="3">
    <source>
        <dbReference type="ARBA" id="ARBA00022741"/>
    </source>
</evidence>
<feature type="domain" description="Methionyl/Leucyl tRNA synthetase" evidence="9">
    <location>
        <begin position="16"/>
        <end position="375"/>
    </location>
</feature>
<dbReference type="Proteomes" id="UP000638648">
    <property type="component" value="Unassembled WGS sequence"/>
</dbReference>
<evidence type="ECO:0000256" key="8">
    <source>
        <dbReference type="HAMAP-Rule" id="MF_01228"/>
    </source>
</evidence>
<keyword evidence="8" id="KW-0862">Zinc</keyword>
<evidence type="ECO:0000256" key="4">
    <source>
        <dbReference type="ARBA" id="ARBA00022840"/>
    </source>
</evidence>
<dbReference type="Gene3D" id="2.170.220.10">
    <property type="match status" value="1"/>
</dbReference>
<evidence type="ECO:0000256" key="1">
    <source>
        <dbReference type="ARBA" id="ARBA00003314"/>
    </source>
</evidence>
<comment type="similarity">
    <text evidence="8">Belongs to the class-I aminoacyl-tRNA synthetase family. MetG type 2A subfamily.</text>
</comment>
<keyword evidence="4 8" id="KW-0067">ATP-binding</keyword>
<dbReference type="NCBIfam" id="TIGR00398">
    <property type="entry name" value="metG"/>
    <property type="match status" value="1"/>
</dbReference>
<dbReference type="PANTHER" id="PTHR43326">
    <property type="entry name" value="METHIONYL-TRNA SYNTHETASE"/>
    <property type="match status" value="1"/>
</dbReference>
<gene>
    <name evidence="8" type="primary">metG</name>
    <name evidence="11" type="ORF">HEB94_008891</name>
</gene>
<evidence type="ECO:0000259" key="9">
    <source>
        <dbReference type="Pfam" id="PF09334"/>
    </source>
</evidence>
<evidence type="ECO:0000313" key="12">
    <source>
        <dbReference type="Proteomes" id="UP000638648"/>
    </source>
</evidence>
<dbReference type="InterPro" id="IPR015413">
    <property type="entry name" value="Methionyl/Leucyl_tRNA_Synth"/>
</dbReference>
<keyword evidence="3 8" id="KW-0547">Nucleotide-binding</keyword>
<keyword evidence="2 8" id="KW-0436">Ligase</keyword>
<reference evidence="11" key="1">
    <citation type="submission" date="2020-10" db="EMBL/GenBank/DDBJ databases">
        <title>Sequencing the genomes of 1000 actinobacteria strains.</title>
        <authorList>
            <person name="Klenk H.-P."/>
        </authorList>
    </citation>
    <scope>NUCLEOTIDE SEQUENCE</scope>
    <source>
        <strain evidence="11">DSM 45354</strain>
    </source>
</reference>
<keyword evidence="6 8" id="KW-0030">Aminoacyl-tRNA synthetase</keyword>
<keyword evidence="12" id="KW-1185">Reference proteome</keyword>
<feature type="binding site" evidence="8">
    <location>
        <position position="139"/>
    </location>
    <ligand>
        <name>Zn(2+)</name>
        <dbReference type="ChEBI" id="CHEBI:29105"/>
    </ligand>
</feature>
<dbReference type="PANTHER" id="PTHR43326:SF1">
    <property type="entry name" value="METHIONINE--TRNA LIGASE, MITOCHONDRIAL"/>
    <property type="match status" value="1"/>
</dbReference>
<dbReference type="InterPro" id="IPR033911">
    <property type="entry name" value="MetRS_core"/>
</dbReference>
<dbReference type="InterPro" id="IPR023457">
    <property type="entry name" value="Met-tRNA_synth_2"/>
</dbReference>
<dbReference type="Pfam" id="PF19303">
    <property type="entry name" value="Anticodon_3"/>
    <property type="match status" value="1"/>
</dbReference>
<feature type="domain" description="Methionyl-tRNA synthetase anticodon-binding" evidence="10">
    <location>
        <begin position="387"/>
        <end position="533"/>
    </location>
</feature>
<evidence type="ECO:0000259" key="10">
    <source>
        <dbReference type="Pfam" id="PF19303"/>
    </source>
</evidence>
<accession>A0A927N8A2</accession>
<keyword evidence="8" id="KW-0963">Cytoplasm</keyword>
<feature type="binding site" evidence="8">
    <location>
        <position position="161"/>
    </location>
    <ligand>
        <name>Zn(2+)</name>
        <dbReference type="ChEBI" id="CHEBI:29105"/>
    </ligand>
</feature>
<feature type="binding site" evidence="8">
    <location>
        <position position="164"/>
    </location>
    <ligand>
        <name>Zn(2+)</name>
        <dbReference type="ChEBI" id="CHEBI:29105"/>
    </ligand>
</feature>
<evidence type="ECO:0000256" key="5">
    <source>
        <dbReference type="ARBA" id="ARBA00022917"/>
    </source>
</evidence>
<dbReference type="NCBIfam" id="NF008900">
    <property type="entry name" value="PRK12267.1"/>
    <property type="match status" value="1"/>
</dbReference>
<dbReference type="RefSeq" id="WP_192755161.1">
    <property type="nucleotide sequence ID" value="NZ_BAABJL010000222.1"/>
</dbReference>
<dbReference type="PRINTS" id="PR01041">
    <property type="entry name" value="TRNASYNTHMET"/>
</dbReference>
<dbReference type="GO" id="GO:0005737">
    <property type="term" value="C:cytoplasm"/>
    <property type="evidence" value="ECO:0007669"/>
    <property type="project" value="UniProtKB-SubCell"/>
</dbReference>
<feature type="binding site" evidence="8">
    <location>
        <position position="142"/>
    </location>
    <ligand>
        <name>Zn(2+)</name>
        <dbReference type="ChEBI" id="CHEBI:29105"/>
    </ligand>
</feature>
<comment type="subunit">
    <text evidence="8">Monomer.</text>
</comment>
<dbReference type="GO" id="GO:0046872">
    <property type="term" value="F:metal ion binding"/>
    <property type="evidence" value="ECO:0007669"/>
    <property type="project" value="UniProtKB-KW"/>
</dbReference>
<dbReference type="Pfam" id="PF09334">
    <property type="entry name" value="tRNA-synt_1g"/>
    <property type="match status" value="1"/>
</dbReference>
<keyword evidence="5 8" id="KW-0648">Protein biosynthesis</keyword>
<dbReference type="InterPro" id="IPR014729">
    <property type="entry name" value="Rossmann-like_a/b/a_fold"/>
</dbReference>
<keyword evidence="8" id="KW-0479">Metal-binding</keyword>
<dbReference type="InterPro" id="IPR041872">
    <property type="entry name" value="Anticodon_Met"/>
</dbReference>